<evidence type="ECO:0000256" key="5">
    <source>
        <dbReference type="SAM" id="SignalP"/>
    </source>
</evidence>
<dbReference type="Gene3D" id="3.10.350.10">
    <property type="entry name" value="LysM domain"/>
    <property type="match status" value="5"/>
</dbReference>
<dbReference type="Pfam" id="PF01476">
    <property type="entry name" value="LysM"/>
    <property type="match status" value="2"/>
</dbReference>
<dbReference type="InterPro" id="IPR018392">
    <property type="entry name" value="LysM"/>
</dbReference>
<evidence type="ECO:0000256" key="2">
    <source>
        <dbReference type="ARBA" id="ARBA00023026"/>
    </source>
</evidence>
<dbReference type="Proteomes" id="UP001390339">
    <property type="component" value="Unassembled WGS sequence"/>
</dbReference>
<evidence type="ECO:0000313" key="8">
    <source>
        <dbReference type="Proteomes" id="UP001390339"/>
    </source>
</evidence>
<keyword evidence="2" id="KW-0843">Virulence</keyword>
<feature type="compositionally biased region" description="Polar residues" evidence="4">
    <location>
        <begin position="194"/>
        <end position="205"/>
    </location>
</feature>
<feature type="compositionally biased region" description="Low complexity" evidence="4">
    <location>
        <begin position="172"/>
        <end position="193"/>
    </location>
</feature>
<evidence type="ECO:0000259" key="6">
    <source>
        <dbReference type="PROSITE" id="PS51782"/>
    </source>
</evidence>
<dbReference type="CDD" id="cd00118">
    <property type="entry name" value="LysM"/>
    <property type="match status" value="3"/>
</dbReference>
<organism evidence="7 8">
    <name type="scientific">Apiospora arundinis</name>
    <dbReference type="NCBI Taxonomy" id="335852"/>
    <lineage>
        <taxon>Eukaryota</taxon>
        <taxon>Fungi</taxon>
        <taxon>Dikarya</taxon>
        <taxon>Ascomycota</taxon>
        <taxon>Pezizomycotina</taxon>
        <taxon>Sordariomycetes</taxon>
        <taxon>Xylariomycetidae</taxon>
        <taxon>Amphisphaeriales</taxon>
        <taxon>Apiosporaceae</taxon>
        <taxon>Apiospora</taxon>
    </lineage>
</organism>
<evidence type="ECO:0000256" key="3">
    <source>
        <dbReference type="ARBA" id="ARBA00044955"/>
    </source>
</evidence>
<evidence type="ECO:0000313" key="7">
    <source>
        <dbReference type="EMBL" id="KAK8857286.1"/>
    </source>
</evidence>
<dbReference type="EMBL" id="JAPCWZ010000007">
    <property type="protein sequence ID" value="KAK8857286.1"/>
    <property type="molecule type" value="Genomic_DNA"/>
</dbReference>
<feature type="region of interest" description="Disordered" evidence="4">
    <location>
        <begin position="170"/>
        <end position="219"/>
    </location>
</feature>
<evidence type="ECO:0000256" key="4">
    <source>
        <dbReference type="SAM" id="MobiDB-lite"/>
    </source>
</evidence>
<accession>A0ABR2I4L4</accession>
<reference evidence="7 8" key="1">
    <citation type="journal article" date="2024" name="IMA Fungus">
        <title>Apiospora arundinis, a panoply of carbohydrate-active enzymes and secondary metabolites.</title>
        <authorList>
            <person name="Sorensen T."/>
            <person name="Petersen C."/>
            <person name="Muurmann A.T."/>
            <person name="Christiansen J.V."/>
            <person name="Brundto M.L."/>
            <person name="Overgaard C.K."/>
            <person name="Boysen A.T."/>
            <person name="Wollenberg R.D."/>
            <person name="Larsen T.O."/>
            <person name="Sorensen J.L."/>
            <person name="Nielsen K.L."/>
            <person name="Sondergaard T.E."/>
        </authorList>
    </citation>
    <scope>NUCLEOTIDE SEQUENCE [LARGE SCALE GENOMIC DNA]</scope>
    <source>
        <strain evidence="7 8">AAU 773</strain>
    </source>
</reference>
<feature type="domain" description="LysM" evidence="6">
    <location>
        <begin position="467"/>
        <end position="513"/>
    </location>
</feature>
<keyword evidence="8" id="KW-1185">Reference proteome</keyword>
<feature type="domain" description="LysM" evidence="6">
    <location>
        <begin position="37"/>
        <end position="84"/>
    </location>
</feature>
<proteinExistence type="inferred from homology"/>
<feature type="chain" id="PRO_5047364203" evidence="5">
    <location>
        <begin position="22"/>
        <end position="515"/>
    </location>
</feature>
<dbReference type="PANTHER" id="PTHR34997">
    <property type="entry name" value="AM15"/>
    <property type="match status" value="1"/>
</dbReference>
<sequence>MISPSKTALLALALTVNSANSQAPGPTQPGTVSSCTKWHVVKGTDTCASLESTYKISHADFLKWNPAVSSDCRTNFWPDYAYCVAAGAGPTTTSKPPTSRITAPPGPTQTGTPANCNSWYVVQAEDGCDAVEKRFGITHAQFLAWNPSVSQDCRTNLWPTYAYCVGIDPNGPTTRPPTTTSSSRSTVQSPTTPYSTRNPITNYTLSEPPPAPTEWPPTKTLPGQPSYCNDWYYVQPGDDCQSIMRQHSGWAGLQDLSPALRQLASSAGAFSQLHFLPDPEPRAPALGLPVMVPNKLLAKYTFLTQSQFLAWHPFLNGNCDGLWAGYYYCVWAGPSNALPPVSTVSVKPPASSLPSPPGGVTDTCTGWYEAGALDSCDDVVNIFGTFSRSQFEAWNPAAGAGAACSLVGGLYYCVAVPGTPTSRTVTVPPSSLPWTTPISSSTTTSQGVPPGATPSPIQDGMVAGCKRFVLVQPDDGCWAIANTAGIDLSDFYAWNPAVKTDCSGLWPNYYVCIGK</sequence>
<keyword evidence="5" id="KW-0732">Signal</keyword>
<feature type="domain" description="LysM" evidence="6">
    <location>
        <begin position="118"/>
        <end position="165"/>
    </location>
</feature>
<gene>
    <name evidence="7" type="ORF">PGQ11_013198</name>
</gene>
<dbReference type="PANTHER" id="PTHR34997:SF1">
    <property type="entry name" value="PEPTIDOGLYCAN-BINDING LYSIN DOMAIN"/>
    <property type="match status" value="1"/>
</dbReference>
<evidence type="ECO:0000256" key="1">
    <source>
        <dbReference type="ARBA" id="ARBA00022669"/>
    </source>
</evidence>
<keyword evidence="1" id="KW-0147">Chitin-binding</keyword>
<dbReference type="PROSITE" id="PS51782">
    <property type="entry name" value="LYSM"/>
    <property type="match status" value="3"/>
</dbReference>
<dbReference type="SMART" id="SM00257">
    <property type="entry name" value="LysM"/>
    <property type="match status" value="3"/>
</dbReference>
<dbReference type="SUPFAM" id="SSF54106">
    <property type="entry name" value="LysM domain"/>
    <property type="match status" value="3"/>
</dbReference>
<name>A0ABR2I4L4_9PEZI</name>
<protein>
    <submittedName>
        <fullName evidence="7">LysM domain-containing protein</fullName>
    </submittedName>
</protein>
<comment type="similarity">
    <text evidence="3">Belongs to the secreted LysM effector family.</text>
</comment>
<comment type="caution">
    <text evidence="7">The sequence shown here is derived from an EMBL/GenBank/DDBJ whole genome shotgun (WGS) entry which is preliminary data.</text>
</comment>
<dbReference type="InterPro" id="IPR036779">
    <property type="entry name" value="LysM_dom_sf"/>
</dbReference>
<dbReference type="InterPro" id="IPR052210">
    <property type="entry name" value="LysM1-like"/>
</dbReference>
<dbReference type="PROSITE" id="PS51257">
    <property type="entry name" value="PROKAR_LIPOPROTEIN"/>
    <property type="match status" value="1"/>
</dbReference>
<feature type="signal peptide" evidence="5">
    <location>
        <begin position="1"/>
        <end position="21"/>
    </location>
</feature>